<protein>
    <submittedName>
        <fullName evidence="1">Uncharacterized protein</fullName>
    </submittedName>
</protein>
<evidence type="ECO:0000313" key="2">
    <source>
        <dbReference type="Proteomes" id="UP000248863"/>
    </source>
</evidence>
<comment type="caution">
    <text evidence="1">The sequence shown here is derived from an EMBL/GenBank/DDBJ whole genome shotgun (WGS) entry which is preliminary data.</text>
</comment>
<dbReference type="EMBL" id="NPEU01001014">
    <property type="protein sequence ID" value="RAI25737.1"/>
    <property type="molecule type" value="Genomic_DNA"/>
</dbReference>
<proteinExistence type="predicted"/>
<accession>A0A327JH82</accession>
<reference evidence="1 2" key="1">
    <citation type="submission" date="2017-07" db="EMBL/GenBank/DDBJ databases">
        <title>Draft Genome Sequences of Select Purple Nonsulfur Bacteria.</title>
        <authorList>
            <person name="Lasarre B."/>
            <person name="Mckinlay J.B."/>
        </authorList>
    </citation>
    <scope>NUCLEOTIDE SEQUENCE [LARGE SCALE GENOMIC DNA]</scope>
    <source>
        <strain evidence="1 2">DSM 11907</strain>
    </source>
</reference>
<sequence length="138" mass="14993">RRRPGADHGAGARHGRRLRGLVMTAYTADTLDLSRIGAPTLTAIDFEATLRARLLDFKSRWDAARVKNPELPAFDVIDDAGNPVTQFDAGVVLAQEFAFGEINVLQAINDHANALRLATSVGADLDHVAITYKATERL</sequence>
<feature type="non-terminal residue" evidence="1">
    <location>
        <position position="1"/>
    </location>
</feature>
<dbReference type="AlphaFoldDB" id="A0A327JH82"/>
<gene>
    <name evidence="1" type="ORF">CH338_31125</name>
</gene>
<name>A0A327JH82_9BRAD</name>
<feature type="non-terminal residue" evidence="1">
    <location>
        <position position="138"/>
    </location>
</feature>
<evidence type="ECO:0000313" key="1">
    <source>
        <dbReference type="EMBL" id="RAI25737.1"/>
    </source>
</evidence>
<organism evidence="1 2">
    <name type="scientific">Rhodoplanes elegans</name>
    <dbReference type="NCBI Taxonomy" id="29408"/>
    <lineage>
        <taxon>Bacteria</taxon>
        <taxon>Pseudomonadati</taxon>
        <taxon>Pseudomonadota</taxon>
        <taxon>Alphaproteobacteria</taxon>
        <taxon>Hyphomicrobiales</taxon>
        <taxon>Nitrobacteraceae</taxon>
        <taxon>Rhodoplanes</taxon>
    </lineage>
</organism>
<dbReference type="Proteomes" id="UP000248863">
    <property type="component" value="Unassembled WGS sequence"/>
</dbReference>
<keyword evidence="2" id="KW-1185">Reference proteome</keyword>